<dbReference type="InterPro" id="IPR002885">
    <property type="entry name" value="PPR_rpt"/>
</dbReference>
<dbReference type="SUPFAM" id="SSF48452">
    <property type="entry name" value="TPR-like"/>
    <property type="match status" value="2"/>
</dbReference>
<feature type="repeat" description="PPR" evidence="4">
    <location>
        <begin position="143"/>
        <end position="177"/>
    </location>
</feature>
<evidence type="ECO:0000313" key="6">
    <source>
        <dbReference type="Proteomes" id="UP000479710"/>
    </source>
</evidence>
<protein>
    <recommendedName>
        <fullName evidence="7">Pentacotripeptide-repeat region of PRORP domain-containing protein</fullName>
    </recommendedName>
</protein>
<dbReference type="Gene3D" id="1.25.40.10">
    <property type="entry name" value="Tetratricopeptide repeat domain"/>
    <property type="match status" value="2"/>
</dbReference>
<dbReference type="PANTHER" id="PTHR45717">
    <property type="entry name" value="OS12G0527900 PROTEIN"/>
    <property type="match status" value="1"/>
</dbReference>
<gene>
    <name evidence="5" type="ORF">E2562_039317</name>
</gene>
<dbReference type="FunFam" id="1.25.40.10:FF:002246">
    <property type="entry name" value="Os01g0301700 protein"/>
    <property type="match status" value="1"/>
</dbReference>
<dbReference type="PANTHER" id="PTHR45717:SF9">
    <property type="entry name" value="OS01G0301700 PROTEIN"/>
    <property type="match status" value="1"/>
</dbReference>
<evidence type="ECO:0000256" key="2">
    <source>
        <dbReference type="ARBA" id="ARBA00022737"/>
    </source>
</evidence>
<evidence type="ECO:0008006" key="7">
    <source>
        <dbReference type="Google" id="ProtNLM"/>
    </source>
</evidence>
<dbReference type="GO" id="GO:0003729">
    <property type="term" value="F:mRNA binding"/>
    <property type="evidence" value="ECO:0007669"/>
    <property type="project" value="UniProtKB-ARBA"/>
</dbReference>
<reference evidence="5 6" key="1">
    <citation type="submission" date="2019-11" db="EMBL/GenBank/DDBJ databases">
        <title>Whole genome sequence of Oryza granulata.</title>
        <authorList>
            <person name="Li W."/>
        </authorList>
    </citation>
    <scope>NUCLEOTIDE SEQUENCE [LARGE SCALE GENOMIC DNA]</scope>
    <source>
        <strain evidence="6">cv. Menghai</strain>
        <tissue evidence="5">Leaf</tissue>
    </source>
</reference>
<organism evidence="5 6">
    <name type="scientific">Oryza meyeriana var. granulata</name>
    <dbReference type="NCBI Taxonomy" id="110450"/>
    <lineage>
        <taxon>Eukaryota</taxon>
        <taxon>Viridiplantae</taxon>
        <taxon>Streptophyta</taxon>
        <taxon>Embryophyta</taxon>
        <taxon>Tracheophyta</taxon>
        <taxon>Spermatophyta</taxon>
        <taxon>Magnoliopsida</taxon>
        <taxon>Liliopsida</taxon>
        <taxon>Poales</taxon>
        <taxon>Poaceae</taxon>
        <taxon>BOP clade</taxon>
        <taxon>Oryzoideae</taxon>
        <taxon>Oryzeae</taxon>
        <taxon>Oryzinae</taxon>
        <taxon>Oryza</taxon>
        <taxon>Oryza meyeriana</taxon>
    </lineage>
</organism>
<feature type="repeat" description="PPR" evidence="4">
    <location>
        <begin position="178"/>
        <end position="212"/>
    </location>
</feature>
<dbReference type="AlphaFoldDB" id="A0A6G1E8V7"/>
<dbReference type="EMBL" id="SPHZ02000005">
    <property type="protein sequence ID" value="KAF0921210.1"/>
    <property type="molecule type" value="Genomic_DNA"/>
</dbReference>
<comment type="caution">
    <text evidence="5">The sequence shown here is derived from an EMBL/GenBank/DDBJ whole genome shotgun (WGS) entry which is preliminary data.</text>
</comment>
<keyword evidence="2" id="KW-0677">Repeat</keyword>
<keyword evidence="6" id="KW-1185">Reference proteome</keyword>
<sequence length="509" mass="58977">MLRAASTTARRRASLTLTPGRQARALLHAGPERRALKGACWPLYARLSAHLAAAPSSGIMAEELGRWLRERRPLSEEQLLFCVHRFRKFKQNRHALELMDWMEARGVNLQLKHHALRLDLVSKVNGIHAAEEYFWSLPDIFRSMKSYSSLLNCYAEHGMAHKGLKLYENMKAMNIVSETSVYNNLMCLYQKTGQPEKIPTTFVEMQESGIQANNFSYFVLTESYIMMNDIESAEKVLKELQKVNSVPWSLYTTIAKGYIKLQQFDKAELALKKAEEVLDKRDMFSWHCLLSLYASSGNLPEVKRIWVSLKSAFKKCSNRSYLVMLKALKKLDDFESVQQIFQEWESSHEQYDMKIANVIIQAYLDKGMTDKAEAMRQTAMAQGHSNNRTFCILIEFYLEKSKINEALQVWRDAKNMVKQQNWVPARELVNRFLKHFEDSKDAYGMETFCECLRKLDRLDAEAYEALIRTYMSAGRTNPSIAQRIEDDRVDIRPEMVELLRAVSIERGKE</sequence>
<proteinExistence type="inferred from homology"/>
<evidence type="ECO:0000256" key="3">
    <source>
        <dbReference type="ARBA" id="ARBA00022946"/>
    </source>
</evidence>
<accession>A0A6G1E8V7</accession>
<evidence type="ECO:0000256" key="4">
    <source>
        <dbReference type="PROSITE-ProRule" id="PRU00708"/>
    </source>
</evidence>
<comment type="similarity">
    <text evidence="1">Belongs to the PPR family. P subfamily.</text>
</comment>
<name>A0A6G1E8V7_9ORYZ</name>
<dbReference type="NCBIfam" id="TIGR00756">
    <property type="entry name" value="PPR"/>
    <property type="match status" value="2"/>
</dbReference>
<dbReference type="OrthoDB" id="1717827at2759"/>
<evidence type="ECO:0000313" key="5">
    <source>
        <dbReference type="EMBL" id="KAF0921210.1"/>
    </source>
</evidence>
<dbReference type="Proteomes" id="UP000479710">
    <property type="component" value="Unassembled WGS sequence"/>
</dbReference>
<dbReference type="PROSITE" id="PS51375">
    <property type="entry name" value="PPR"/>
    <property type="match status" value="2"/>
</dbReference>
<dbReference type="Pfam" id="PF01535">
    <property type="entry name" value="PPR"/>
    <property type="match status" value="3"/>
</dbReference>
<evidence type="ECO:0000256" key="1">
    <source>
        <dbReference type="ARBA" id="ARBA00007626"/>
    </source>
</evidence>
<dbReference type="GO" id="GO:0005739">
    <property type="term" value="C:mitochondrion"/>
    <property type="evidence" value="ECO:0007669"/>
    <property type="project" value="TreeGrafter"/>
</dbReference>
<dbReference type="InterPro" id="IPR011990">
    <property type="entry name" value="TPR-like_helical_dom_sf"/>
</dbReference>
<keyword evidence="3" id="KW-0809">Transit peptide</keyword>